<keyword evidence="2" id="KW-1185">Reference proteome</keyword>
<sequence>MCKTFLHDAPDRKPFWDVVMTVAVWSKIYHVFLLQMHEINLHLAAEPDAWVA</sequence>
<comment type="caution">
    <text evidence="1">The sequence shown here is derived from an EMBL/GenBank/DDBJ whole genome shotgun (WGS) entry which is preliminary data.</text>
</comment>
<evidence type="ECO:0000313" key="1">
    <source>
        <dbReference type="EMBL" id="EFA43345.1"/>
    </source>
</evidence>
<dbReference type="Proteomes" id="UP000003160">
    <property type="component" value="Unassembled WGS sequence"/>
</dbReference>
<proteinExistence type="predicted"/>
<dbReference type="HOGENOM" id="CLU_3083149_0_0_10"/>
<reference evidence="1 2" key="1">
    <citation type="submission" date="2009-10" db="EMBL/GenBank/DDBJ databases">
        <authorList>
            <person name="Qin X."/>
            <person name="Bachman B."/>
            <person name="Battles P."/>
            <person name="Bell A."/>
            <person name="Bess C."/>
            <person name="Bickham C."/>
            <person name="Chaboub L."/>
            <person name="Chen D."/>
            <person name="Coyle M."/>
            <person name="Deiros D.R."/>
            <person name="Dinh H."/>
            <person name="Forbes L."/>
            <person name="Fowler G."/>
            <person name="Francisco L."/>
            <person name="Fu Q."/>
            <person name="Gubbala S."/>
            <person name="Hale W."/>
            <person name="Han Y."/>
            <person name="Hemphill L."/>
            <person name="Highlander S.K."/>
            <person name="Hirani K."/>
            <person name="Hogues M."/>
            <person name="Jackson L."/>
            <person name="Jakkamsetti A."/>
            <person name="Javaid M."/>
            <person name="Jiang H."/>
            <person name="Korchina V."/>
            <person name="Kovar C."/>
            <person name="Lara F."/>
            <person name="Lee S."/>
            <person name="Mata R."/>
            <person name="Mathew T."/>
            <person name="Moen C."/>
            <person name="Morales K."/>
            <person name="Munidasa M."/>
            <person name="Nazareth L."/>
            <person name="Ngo R."/>
            <person name="Nguyen L."/>
            <person name="Okwuonu G."/>
            <person name="Ongeri F."/>
            <person name="Patil S."/>
            <person name="Petrosino J."/>
            <person name="Pham C."/>
            <person name="Pham P."/>
            <person name="Pu L.-L."/>
            <person name="Puazo M."/>
            <person name="Raj R."/>
            <person name="Reid J."/>
            <person name="Rouhana J."/>
            <person name="Saada N."/>
            <person name="Shang Y."/>
            <person name="Simmons D."/>
            <person name="Thornton R."/>
            <person name="Warren J."/>
            <person name="Weissenberger G."/>
            <person name="Zhang J."/>
            <person name="Zhang L."/>
            <person name="Zhou C."/>
            <person name="Zhu D."/>
            <person name="Muzny D."/>
            <person name="Worley K."/>
            <person name="Gibbs R."/>
        </authorList>
    </citation>
    <scope>NUCLEOTIDE SEQUENCE [LARGE SCALE GENOMIC DNA]</scope>
    <source>
        <strain evidence="1 2">DSM 17361</strain>
    </source>
</reference>
<organism evidence="1 2">
    <name type="scientific">Hallella bergensis DSM 17361</name>
    <dbReference type="NCBI Taxonomy" id="585502"/>
    <lineage>
        <taxon>Bacteria</taxon>
        <taxon>Pseudomonadati</taxon>
        <taxon>Bacteroidota</taxon>
        <taxon>Bacteroidia</taxon>
        <taxon>Bacteroidales</taxon>
        <taxon>Prevotellaceae</taxon>
        <taxon>Hallella</taxon>
    </lineage>
</organism>
<name>D1PZB1_9BACT</name>
<dbReference type="EMBL" id="ACKS01000082">
    <property type="protein sequence ID" value="EFA43345.1"/>
    <property type="molecule type" value="Genomic_DNA"/>
</dbReference>
<dbReference type="AlphaFoldDB" id="D1PZB1"/>
<accession>D1PZB1</accession>
<gene>
    <name evidence="1" type="ORF">HMPREF0645_2296</name>
</gene>
<protein>
    <submittedName>
        <fullName evidence="1">Uncharacterized protein</fullName>
    </submittedName>
</protein>
<evidence type="ECO:0000313" key="2">
    <source>
        <dbReference type="Proteomes" id="UP000003160"/>
    </source>
</evidence>